<dbReference type="Proteomes" id="UP000551758">
    <property type="component" value="Unassembled WGS sequence"/>
</dbReference>
<comment type="caution">
    <text evidence="2">The sequence shown here is derived from an EMBL/GenBank/DDBJ whole genome shotgun (WGS) entry which is preliminary data.</text>
</comment>
<keyword evidence="3" id="KW-1185">Reference proteome</keyword>
<feature type="compositionally biased region" description="Basic and acidic residues" evidence="1">
    <location>
        <begin position="1"/>
        <end position="25"/>
    </location>
</feature>
<protein>
    <submittedName>
        <fullName evidence="2">Uncharacterized protein</fullName>
    </submittedName>
</protein>
<dbReference type="Pfam" id="PF15623">
    <property type="entry name" value="CT47"/>
    <property type="match status" value="1"/>
</dbReference>
<reference evidence="2 3" key="1">
    <citation type="journal article" date="2020" name="Mol. Biol. Evol.">
        <title>Interspecific Gene Flow and the Evolution of Specialization in Black and White Rhinoceros.</title>
        <authorList>
            <person name="Moodley Y."/>
            <person name="Westbury M.V."/>
            <person name="Russo I.M."/>
            <person name="Gopalakrishnan S."/>
            <person name="Rakotoarivelo A."/>
            <person name="Olsen R.A."/>
            <person name="Prost S."/>
            <person name="Tunstall T."/>
            <person name="Ryder O.A."/>
            <person name="Dalen L."/>
            <person name="Bruford M.W."/>
        </authorList>
    </citation>
    <scope>NUCLEOTIDE SEQUENCE [LARGE SCALE GENOMIC DNA]</scope>
    <source>
        <strain evidence="2">SBR-YM</strain>
        <tissue evidence="2">Skin</tissue>
    </source>
</reference>
<gene>
    <name evidence="2" type="ORF">HPG69_008261</name>
</gene>
<evidence type="ECO:0000313" key="3">
    <source>
        <dbReference type="Proteomes" id="UP000551758"/>
    </source>
</evidence>
<feature type="compositionally biased region" description="Acidic residues" evidence="1">
    <location>
        <begin position="71"/>
        <end position="109"/>
    </location>
</feature>
<sequence length="196" mass="21106">MSAPEERDPAQGGQDRADGGADCDPRLVGVPVVPAEGSDPIVSVAAFLVSQTVTRALQEIGGGEEATQPTVEEDGDIWSAEQEEDMEAGREEEEDQDYEGEEEEDEDEPGDHAEEVWEVGAKVVVGAREAPMAGFRFLFWDLVRSLLHRIRSNDHVLVRPHAGRVVMRRGPQGPENLGEGPAPGEGEKLAGGVETL</sequence>
<dbReference type="AlphaFoldDB" id="A0A7J7E7M0"/>
<evidence type="ECO:0000256" key="1">
    <source>
        <dbReference type="SAM" id="MobiDB-lite"/>
    </source>
</evidence>
<evidence type="ECO:0000313" key="2">
    <source>
        <dbReference type="EMBL" id="KAF5911396.1"/>
    </source>
</evidence>
<name>A0A7J7E7M0_DICBM</name>
<proteinExistence type="predicted"/>
<feature type="region of interest" description="Disordered" evidence="1">
    <location>
        <begin position="59"/>
        <end position="113"/>
    </location>
</feature>
<dbReference type="EMBL" id="JACDTQ010003973">
    <property type="protein sequence ID" value="KAF5911396.1"/>
    <property type="molecule type" value="Genomic_DNA"/>
</dbReference>
<organism evidence="2 3">
    <name type="scientific">Diceros bicornis minor</name>
    <name type="common">South-central black rhinoceros</name>
    <dbReference type="NCBI Taxonomy" id="77932"/>
    <lineage>
        <taxon>Eukaryota</taxon>
        <taxon>Metazoa</taxon>
        <taxon>Chordata</taxon>
        <taxon>Craniata</taxon>
        <taxon>Vertebrata</taxon>
        <taxon>Euteleostomi</taxon>
        <taxon>Mammalia</taxon>
        <taxon>Eutheria</taxon>
        <taxon>Laurasiatheria</taxon>
        <taxon>Perissodactyla</taxon>
        <taxon>Rhinocerotidae</taxon>
        <taxon>Diceros</taxon>
    </lineage>
</organism>
<dbReference type="PANTHER" id="PTHR32157:SF0">
    <property type="entry name" value="CANCER_TESTIS ANTIGEN FAMILY 47 MEMBER C1"/>
    <property type="match status" value="1"/>
</dbReference>
<feature type="region of interest" description="Disordered" evidence="1">
    <location>
        <begin position="167"/>
        <end position="196"/>
    </location>
</feature>
<dbReference type="InterPro" id="IPR028930">
    <property type="entry name" value="CT47"/>
</dbReference>
<accession>A0A7J7E7M0</accession>
<feature type="region of interest" description="Disordered" evidence="1">
    <location>
        <begin position="1"/>
        <end position="35"/>
    </location>
</feature>
<dbReference type="PANTHER" id="PTHR32157">
    <property type="entry name" value="GENE 6268-RELATED"/>
    <property type="match status" value="1"/>
</dbReference>